<name>A0A078JJU4_BRANA</name>
<evidence type="ECO:0000313" key="1">
    <source>
        <dbReference type="EMBL" id="CDY67044.1"/>
    </source>
</evidence>
<dbReference type="PaxDb" id="3708-A0A078JJU4"/>
<reference evidence="1 2" key="1">
    <citation type="journal article" date="2014" name="Science">
        <title>Plant genetics. Early allopolyploid evolution in the post-Neolithic Brassica napus oilseed genome.</title>
        <authorList>
            <person name="Chalhoub B."/>
            <person name="Denoeud F."/>
            <person name="Liu S."/>
            <person name="Parkin I.A."/>
            <person name="Tang H."/>
            <person name="Wang X."/>
            <person name="Chiquet J."/>
            <person name="Belcram H."/>
            <person name="Tong C."/>
            <person name="Samans B."/>
            <person name="Correa M."/>
            <person name="Da Silva C."/>
            <person name="Just J."/>
            <person name="Falentin C."/>
            <person name="Koh C.S."/>
            <person name="Le Clainche I."/>
            <person name="Bernard M."/>
            <person name="Bento P."/>
            <person name="Noel B."/>
            <person name="Labadie K."/>
            <person name="Alberti A."/>
            <person name="Charles M."/>
            <person name="Arnaud D."/>
            <person name="Guo H."/>
            <person name="Daviaud C."/>
            <person name="Alamery S."/>
            <person name="Jabbari K."/>
            <person name="Zhao M."/>
            <person name="Edger P.P."/>
            <person name="Chelaifa H."/>
            <person name="Tack D."/>
            <person name="Lassalle G."/>
            <person name="Mestiri I."/>
            <person name="Schnel N."/>
            <person name="Le Paslier M.C."/>
            <person name="Fan G."/>
            <person name="Renault V."/>
            <person name="Bayer P.E."/>
            <person name="Golicz A.A."/>
            <person name="Manoli S."/>
            <person name="Lee T.H."/>
            <person name="Thi V.H."/>
            <person name="Chalabi S."/>
            <person name="Hu Q."/>
            <person name="Fan C."/>
            <person name="Tollenaere R."/>
            <person name="Lu Y."/>
            <person name="Battail C."/>
            <person name="Shen J."/>
            <person name="Sidebottom C.H."/>
            <person name="Wang X."/>
            <person name="Canaguier A."/>
            <person name="Chauveau A."/>
            <person name="Berard A."/>
            <person name="Deniot G."/>
            <person name="Guan M."/>
            <person name="Liu Z."/>
            <person name="Sun F."/>
            <person name="Lim Y.P."/>
            <person name="Lyons E."/>
            <person name="Town C.D."/>
            <person name="Bancroft I."/>
            <person name="Wang X."/>
            <person name="Meng J."/>
            <person name="Ma J."/>
            <person name="Pires J.C."/>
            <person name="King G.J."/>
            <person name="Brunel D."/>
            <person name="Delourme R."/>
            <person name="Renard M."/>
            <person name="Aury J.M."/>
            <person name="Adams K.L."/>
            <person name="Batley J."/>
            <person name="Snowdon R.J."/>
            <person name="Tost J."/>
            <person name="Edwards D."/>
            <person name="Zhou Y."/>
            <person name="Hua W."/>
            <person name="Sharpe A.G."/>
            <person name="Paterson A.H."/>
            <person name="Guan C."/>
            <person name="Wincker P."/>
        </authorList>
    </citation>
    <scope>NUCLEOTIDE SEQUENCE [LARGE SCALE GENOMIC DNA]</scope>
    <source>
        <strain evidence="2">cv. Darmor-bzh</strain>
    </source>
</reference>
<dbReference type="Proteomes" id="UP000028999">
    <property type="component" value="Unassembled WGS sequence"/>
</dbReference>
<dbReference type="EMBL" id="LK035701">
    <property type="protein sequence ID" value="CDY67044.1"/>
    <property type="molecule type" value="Genomic_DNA"/>
</dbReference>
<keyword evidence="2" id="KW-1185">Reference proteome</keyword>
<organism evidence="1 2">
    <name type="scientific">Brassica napus</name>
    <name type="common">Rape</name>
    <dbReference type="NCBI Taxonomy" id="3708"/>
    <lineage>
        <taxon>Eukaryota</taxon>
        <taxon>Viridiplantae</taxon>
        <taxon>Streptophyta</taxon>
        <taxon>Embryophyta</taxon>
        <taxon>Tracheophyta</taxon>
        <taxon>Spermatophyta</taxon>
        <taxon>Magnoliopsida</taxon>
        <taxon>eudicotyledons</taxon>
        <taxon>Gunneridae</taxon>
        <taxon>Pentapetalae</taxon>
        <taxon>rosids</taxon>
        <taxon>malvids</taxon>
        <taxon>Brassicales</taxon>
        <taxon>Brassicaceae</taxon>
        <taxon>Brassiceae</taxon>
        <taxon>Brassica</taxon>
    </lineage>
</organism>
<protein>
    <submittedName>
        <fullName evidence="1">BnaCnng53300D protein</fullName>
    </submittedName>
</protein>
<accession>A0A078JJU4</accession>
<evidence type="ECO:0000313" key="2">
    <source>
        <dbReference type="Proteomes" id="UP000028999"/>
    </source>
</evidence>
<dbReference type="AlphaFoldDB" id="A0A078JJU4"/>
<sequence>MTSEDDEERGKITKFKT</sequence>
<gene>
    <name evidence="1" type="primary">BnaCnng53300D</name>
    <name evidence="1" type="ORF">GSBRNA2T00058694001</name>
</gene>
<proteinExistence type="predicted"/>